<name>A0A061RPX5_9CHLO</name>
<gene>
    <name evidence="3" type="ORF">TSPGSL018_24560</name>
</gene>
<keyword evidence="3" id="KW-0808">Transferase</keyword>
<dbReference type="Gene3D" id="3.20.20.150">
    <property type="entry name" value="Divalent-metal-dependent TIM barrel enzymes"/>
    <property type="match status" value="1"/>
</dbReference>
<dbReference type="GO" id="GO:0032259">
    <property type="term" value="P:methylation"/>
    <property type="evidence" value="ECO:0007669"/>
    <property type="project" value="UniProtKB-KW"/>
</dbReference>
<dbReference type="EMBL" id="GBEZ01010770">
    <property type="protein sequence ID" value="JAC74947.1"/>
    <property type="molecule type" value="Transcribed_RNA"/>
</dbReference>
<protein>
    <submittedName>
        <fullName evidence="3">Protein arginine n-methyltransferase</fullName>
    </submittedName>
</protein>
<dbReference type="InterPro" id="IPR025799">
    <property type="entry name" value="Arg_MeTrfase"/>
</dbReference>
<keyword evidence="3" id="KW-0489">Methyltransferase</keyword>
<organism evidence="3">
    <name type="scientific">Tetraselmis sp. GSL018</name>
    <dbReference type="NCBI Taxonomy" id="582737"/>
    <lineage>
        <taxon>Eukaryota</taxon>
        <taxon>Viridiplantae</taxon>
        <taxon>Chlorophyta</taxon>
        <taxon>core chlorophytes</taxon>
        <taxon>Chlorodendrophyceae</taxon>
        <taxon>Chlorodendrales</taxon>
        <taxon>Chlorodendraceae</taxon>
        <taxon>Tetraselmis</taxon>
    </lineage>
</organism>
<proteinExistence type="predicted"/>
<evidence type="ECO:0000259" key="2">
    <source>
        <dbReference type="Pfam" id="PF17285"/>
    </source>
</evidence>
<dbReference type="AlphaFoldDB" id="A0A061RPX5"/>
<feature type="non-terminal residue" evidence="3">
    <location>
        <position position="181"/>
    </location>
</feature>
<dbReference type="GO" id="GO:0005634">
    <property type="term" value="C:nucleus"/>
    <property type="evidence" value="ECO:0007669"/>
    <property type="project" value="TreeGrafter"/>
</dbReference>
<dbReference type="GO" id="GO:0006355">
    <property type="term" value="P:regulation of DNA-templated transcription"/>
    <property type="evidence" value="ECO:0007669"/>
    <property type="project" value="TreeGrafter"/>
</dbReference>
<dbReference type="PANTHER" id="PTHR10738">
    <property type="entry name" value="PROTEIN ARGININE N-METHYLTRANSFERASE 5"/>
    <property type="match status" value="1"/>
</dbReference>
<reference evidence="3" key="1">
    <citation type="submission" date="2014-05" db="EMBL/GenBank/DDBJ databases">
        <title>The transcriptome of the halophilic microalga Tetraselmis sp. GSL018 isolated from the Great Salt Lake, Utah.</title>
        <authorList>
            <person name="Jinkerson R.E."/>
            <person name="D'Adamo S."/>
            <person name="Posewitz M.C."/>
        </authorList>
    </citation>
    <scope>NUCLEOTIDE SEQUENCE</scope>
    <source>
        <strain evidence="3">GSL018</strain>
    </source>
</reference>
<accession>A0A061RPX5</accession>
<dbReference type="PANTHER" id="PTHR10738:SF0">
    <property type="entry name" value="PROTEIN ARGININE N-METHYLTRANSFERASE 5"/>
    <property type="match status" value="1"/>
</dbReference>
<dbReference type="InterPro" id="IPR035247">
    <property type="entry name" value="PRMT5_TIM"/>
</dbReference>
<keyword evidence="1" id="KW-0949">S-adenosyl-L-methionine</keyword>
<evidence type="ECO:0000256" key="1">
    <source>
        <dbReference type="ARBA" id="ARBA00022691"/>
    </source>
</evidence>
<sequence>DCGDAKFAGLEVTFDRDLQEALQDTLECGWDFVLVPLVDPRNRRPAPKRLSTSASLPPPFTRSDMILGSAQWGSQILGVTSPWIWPDSSDTELREDSEAALKQELAWAAHLSLQAVVVPLPPSPQKSVNFLRILNQSLNSLSNMGLWLHIPMVSVHDAQANDEEEAEEDTWEWWHQARRLC</sequence>
<evidence type="ECO:0000313" key="3">
    <source>
        <dbReference type="EMBL" id="JAC74947.1"/>
    </source>
</evidence>
<feature type="domain" description="PRMT5 TIM barrel" evidence="2">
    <location>
        <begin position="30"/>
        <end position="181"/>
    </location>
</feature>
<dbReference type="GO" id="GO:0016274">
    <property type="term" value="F:protein-arginine N-methyltransferase activity"/>
    <property type="evidence" value="ECO:0007669"/>
    <property type="project" value="InterPro"/>
</dbReference>
<dbReference type="Pfam" id="PF17285">
    <property type="entry name" value="PRMT5_TIM"/>
    <property type="match status" value="1"/>
</dbReference>
<dbReference type="GO" id="GO:0005829">
    <property type="term" value="C:cytosol"/>
    <property type="evidence" value="ECO:0007669"/>
    <property type="project" value="TreeGrafter"/>
</dbReference>
<feature type="non-terminal residue" evidence="3">
    <location>
        <position position="1"/>
    </location>
</feature>